<dbReference type="Proteomes" id="UP000613974">
    <property type="component" value="Unassembled WGS sequence"/>
</dbReference>
<keyword evidence="3" id="KW-1185">Reference proteome</keyword>
<evidence type="ECO:0000313" key="3">
    <source>
        <dbReference type="Proteomes" id="UP000613974"/>
    </source>
</evidence>
<feature type="compositionally biased region" description="Basic and acidic residues" evidence="1">
    <location>
        <begin position="37"/>
        <end position="46"/>
    </location>
</feature>
<dbReference type="EMBL" id="BNEC01000003">
    <property type="protein sequence ID" value="GHI67428.1"/>
    <property type="molecule type" value="Genomic_DNA"/>
</dbReference>
<reference evidence="3" key="1">
    <citation type="submission" date="2023-07" db="EMBL/GenBank/DDBJ databases">
        <title>Whole genome shotgun sequence of Streptomyces nojiriensis NBRC 13794.</title>
        <authorList>
            <person name="Komaki H."/>
            <person name="Tamura T."/>
        </authorList>
    </citation>
    <scope>NUCLEOTIDE SEQUENCE [LARGE SCALE GENOMIC DNA]</scope>
    <source>
        <strain evidence="3">NBRC 13794</strain>
    </source>
</reference>
<gene>
    <name evidence="2" type="ORF">Snoj_13460</name>
</gene>
<name>A0ABQ3SH22_9ACTN</name>
<evidence type="ECO:0000256" key="1">
    <source>
        <dbReference type="SAM" id="MobiDB-lite"/>
    </source>
</evidence>
<proteinExistence type="predicted"/>
<evidence type="ECO:0000313" key="2">
    <source>
        <dbReference type="EMBL" id="GHI67428.1"/>
    </source>
</evidence>
<feature type="region of interest" description="Disordered" evidence="1">
    <location>
        <begin position="1"/>
        <end position="46"/>
    </location>
</feature>
<sequence>MAPDAAGSADKIRKSRPSRVTGPGLPEPAVAGDDPEDSRAHPSEEQ</sequence>
<comment type="caution">
    <text evidence="2">The sequence shown here is derived from an EMBL/GenBank/DDBJ whole genome shotgun (WGS) entry which is preliminary data.</text>
</comment>
<protein>
    <submittedName>
        <fullName evidence="2">Uncharacterized protein</fullName>
    </submittedName>
</protein>
<accession>A0ABQ3SH22</accession>
<organism evidence="2 3">
    <name type="scientific">Streptomyces nojiriensis</name>
    <dbReference type="NCBI Taxonomy" id="66374"/>
    <lineage>
        <taxon>Bacteria</taxon>
        <taxon>Bacillati</taxon>
        <taxon>Actinomycetota</taxon>
        <taxon>Actinomycetes</taxon>
        <taxon>Kitasatosporales</taxon>
        <taxon>Streptomycetaceae</taxon>
        <taxon>Streptomyces</taxon>
    </lineage>
</organism>